<dbReference type="PROSITE" id="PS01131">
    <property type="entry name" value="RRNA_A_DIMETH"/>
    <property type="match status" value="1"/>
</dbReference>
<dbReference type="EC" id="2.1.1.-" evidence="6"/>
<dbReference type="GO" id="GO:0000179">
    <property type="term" value="F:rRNA (adenine-N6,N6-)-dimethyltransferase activity"/>
    <property type="evidence" value="ECO:0007669"/>
    <property type="project" value="InterPro"/>
</dbReference>
<feature type="compositionally biased region" description="Basic and acidic residues" evidence="7">
    <location>
        <begin position="468"/>
        <end position="516"/>
    </location>
</feature>
<dbReference type="GO" id="GO:0040031">
    <property type="term" value="P:snRNA modification"/>
    <property type="evidence" value="ECO:0007669"/>
    <property type="project" value="TreeGrafter"/>
</dbReference>
<protein>
    <recommendedName>
        <fullName evidence="6">RNA methyltransferase</fullName>
        <ecNumber evidence="6">2.1.1.-</ecNumber>
    </recommendedName>
</protein>
<dbReference type="Gene3D" id="3.40.50.150">
    <property type="entry name" value="Vaccinia Virus protein VP39"/>
    <property type="match status" value="1"/>
</dbReference>
<feature type="compositionally biased region" description="Basic residues" evidence="7">
    <location>
        <begin position="185"/>
        <end position="196"/>
    </location>
</feature>
<dbReference type="STRING" id="205130.ENSMAMP00000016443"/>
<dbReference type="InterPro" id="IPR039772">
    <property type="entry name" value="Bin3-like"/>
</dbReference>
<dbReference type="InParanoid" id="A0A3Q3LQF4"/>
<keyword evidence="2 6" id="KW-0489">Methyltransferase</keyword>
<dbReference type="AlphaFoldDB" id="A0A3Q3LQF4"/>
<dbReference type="PANTHER" id="PTHR12315">
    <property type="entry name" value="BICOID-INTERACTING PROTEIN RELATED"/>
    <property type="match status" value="1"/>
</dbReference>
<dbReference type="InterPro" id="IPR020596">
    <property type="entry name" value="rRNA_Ade_Mease_Trfase_CS"/>
</dbReference>
<feature type="compositionally biased region" description="Basic and acidic residues" evidence="7">
    <location>
        <begin position="451"/>
        <end position="460"/>
    </location>
</feature>
<dbReference type="InterPro" id="IPR024160">
    <property type="entry name" value="BIN3_SAM-bd_dom"/>
</dbReference>
<evidence type="ECO:0000313" key="9">
    <source>
        <dbReference type="Ensembl" id="ENSMAMP00000016443.2"/>
    </source>
</evidence>
<dbReference type="PROSITE" id="PS51515">
    <property type="entry name" value="BIN3_SAM"/>
    <property type="match status" value="1"/>
</dbReference>
<reference evidence="9" key="2">
    <citation type="submission" date="2025-09" db="UniProtKB">
        <authorList>
            <consortium name="Ensembl"/>
        </authorList>
    </citation>
    <scope>IDENTIFICATION</scope>
</reference>
<evidence type="ECO:0000256" key="2">
    <source>
        <dbReference type="ARBA" id="ARBA00022603"/>
    </source>
</evidence>
<comment type="similarity">
    <text evidence="1 6">Belongs to the methyltransferase superfamily.</text>
</comment>
<name>A0A3Q3LQF4_9TELE</name>
<dbReference type="OrthoDB" id="10017101at2759"/>
<evidence type="ECO:0000256" key="6">
    <source>
        <dbReference type="RuleBase" id="RU367087"/>
    </source>
</evidence>
<dbReference type="InterPro" id="IPR029063">
    <property type="entry name" value="SAM-dependent_MTases_sf"/>
</dbReference>
<evidence type="ECO:0000256" key="3">
    <source>
        <dbReference type="ARBA" id="ARBA00022679"/>
    </source>
</evidence>
<proteinExistence type="inferred from homology"/>
<dbReference type="PANTHER" id="PTHR12315:SF0">
    <property type="entry name" value="7SK SNRNA METHYLPHOSPHATE CAPPING ENZYME"/>
    <property type="match status" value="1"/>
</dbReference>
<feature type="region of interest" description="Disordered" evidence="7">
    <location>
        <begin position="303"/>
        <end position="338"/>
    </location>
</feature>
<dbReference type="InterPro" id="IPR010675">
    <property type="entry name" value="Bin3_C"/>
</dbReference>
<dbReference type="RefSeq" id="XP_026178209.1">
    <property type="nucleotide sequence ID" value="XM_026322424.1"/>
</dbReference>
<dbReference type="InterPro" id="IPR041698">
    <property type="entry name" value="Methyltransf_25"/>
</dbReference>
<dbReference type="Ensembl" id="ENSMAMT00000016889.2">
    <property type="protein sequence ID" value="ENSMAMP00000016443.2"/>
    <property type="gene ID" value="ENSMAMG00000011139.2"/>
</dbReference>
<dbReference type="Proteomes" id="UP000261640">
    <property type="component" value="Unplaced"/>
</dbReference>
<dbReference type="GeneID" id="113139312"/>
<organism evidence="9 10">
    <name type="scientific">Mastacembelus armatus</name>
    <name type="common">zig-zag eel</name>
    <dbReference type="NCBI Taxonomy" id="205130"/>
    <lineage>
        <taxon>Eukaryota</taxon>
        <taxon>Metazoa</taxon>
        <taxon>Chordata</taxon>
        <taxon>Craniata</taxon>
        <taxon>Vertebrata</taxon>
        <taxon>Euteleostomi</taxon>
        <taxon>Actinopterygii</taxon>
        <taxon>Neopterygii</taxon>
        <taxon>Teleostei</taxon>
        <taxon>Neoteleostei</taxon>
        <taxon>Acanthomorphata</taxon>
        <taxon>Anabantaria</taxon>
        <taxon>Synbranchiformes</taxon>
        <taxon>Mastacembelidae</taxon>
        <taxon>Mastacembelus</taxon>
    </lineage>
</organism>
<evidence type="ECO:0000256" key="4">
    <source>
        <dbReference type="ARBA" id="ARBA00022691"/>
    </source>
</evidence>
<evidence type="ECO:0000256" key="5">
    <source>
        <dbReference type="PROSITE-ProRule" id="PRU00848"/>
    </source>
</evidence>
<dbReference type="Pfam" id="PF06859">
    <property type="entry name" value="Bin3"/>
    <property type="match status" value="1"/>
</dbReference>
<evidence type="ECO:0000313" key="10">
    <source>
        <dbReference type="Proteomes" id="UP000261640"/>
    </source>
</evidence>
<feature type="compositionally biased region" description="Low complexity" evidence="7">
    <location>
        <begin position="58"/>
        <end position="67"/>
    </location>
</feature>
<keyword evidence="4 5" id="KW-0949">S-adenosyl-L-methionine</keyword>
<evidence type="ECO:0000256" key="1">
    <source>
        <dbReference type="ARBA" id="ARBA00008361"/>
    </source>
</evidence>
<feature type="region of interest" description="Disordered" evidence="7">
    <location>
        <begin position="58"/>
        <end position="78"/>
    </location>
</feature>
<keyword evidence="3 6" id="KW-0808">Transferase</keyword>
<accession>A0A3Q3LQF4</accession>
<evidence type="ECO:0000256" key="7">
    <source>
        <dbReference type="SAM" id="MobiDB-lite"/>
    </source>
</evidence>
<feature type="region of interest" description="Disordered" evidence="7">
    <location>
        <begin position="166"/>
        <end position="207"/>
    </location>
</feature>
<dbReference type="Pfam" id="PF13649">
    <property type="entry name" value="Methyltransf_25"/>
    <property type="match status" value="1"/>
</dbReference>
<feature type="region of interest" description="Disordered" evidence="7">
    <location>
        <begin position="439"/>
        <end position="516"/>
    </location>
</feature>
<feature type="region of interest" description="Disordered" evidence="7">
    <location>
        <begin position="248"/>
        <end position="291"/>
    </location>
</feature>
<dbReference type="CDD" id="cd02440">
    <property type="entry name" value="AdoMet_MTases"/>
    <property type="match status" value="2"/>
</dbReference>
<sequence length="698" mass="78098">MNTSLQLYVSGHIHRWKMMSLDKEVPIKVSPTYTSAVTLSEQPQQARTGHLCAKNGLQLSSSSQPTLTAPPPSAQRMGKRRYSVGVGFKGMAKRRRRANSESQSESVLPSHFLLGGNIFDPLNLNSLLDEEVNRSTNQETPKCSPLPSRGGDPVEILVPRDITDPLNLKGGGEEGGEGILLSPLKSRRRHRNRHHGGGGGGDGEKEVIPARLFPSTGGLTVPLLTREGSVPPSPLPCELNTAITCRDDVAPPPILPRRHTHPPPGHAAKPGNQGDGRQRRRRRTTSIRSADGTINAVATVTTAPPTKFQTPLMGGSKATRCGGPQSSSGPPPERKKDKYRYQYGNHSCYYGYHGFYGDGLEGRVGAEEDPRLRLLEADWFRDKTVLDVGCGAGHMTLAVARRFDPAHILGVELDKWLVHAANQNVRHFLSHDLVVEERRRSRGTTVSSYPPKKERGRGGEMEGEEKQEEVMEEKNDEEEKREEVMEEKNDYEEKQEEVMEEKNDEKVMEEKNNEKVMEEKNDDEEVMEEFQQALSLLSFPLSFRVSRGPLSAPPLLHPPSSFSSRFPNNVTFIQGDYVSEREAWPGQGQYDVIMCLGVTKWVQLQWGDGGVVRLFRRAYQSLSPGGLFLLEPQPWSSYSHSKRASETTHRNYRTLRLRPEQFTSYLTDSVGFTSYRLLTHTGNQRPIYLFHKGPAQRK</sequence>
<dbReference type="SUPFAM" id="SSF53335">
    <property type="entry name" value="S-adenosyl-L-methionine-dependent methyltransferases"/>
    <property type="match status" value="1"/>
</dbReference>
<evidence type="ECO:0000259" key="8">
    <source>
        <dbReference type="PROSITE" id="PS51515"/>
    </source>
</evidence>
<dbReference type="GO" id="GO:0017069">
    <property type="term" value="F:snRNA binding"/>
    <property type="evidence" value="ECO:0007669"/>
    <property type="project" value="TreeGrafter"/>
</dbReference>
<dbReference type="GO" id="GO:0008171">
    <property type="term" value="F:O-methyltransferase activity"/>
    <property type="evidence" value="ECO:0007669"/>
    <property type="project" value="UniProtKB-UniRule"/>
</dbReference>
<feature type="domain" description="Bin3-type SAM" evidence="8">
    <location>
        <begin position="369"/>
        <end position="698"/>
    </location>
</feature>
<dbReference type="GeneTree" id="ENSGT00940000153993"/>
<keyword evidence="10" id="KW-1185">Reference proteome</keyword>
<reference evidence="9" key="1">
    <citation type="submission" date="2025-08" db="UniProtKB">
        <authorList>
            <consortium name="Ensembl"/>
        </authorList>
    </citation>
    <scope>IDENTIFICATION</scope>
</reference>